<comment type="caution">
    <text evidence="19">The sequence shown here is derived from an EMBL/GenBank/DDBJ whole genome shotgun (WGS) entry which is preliminary data.</text>
</comment>
<dbReference type="SMART" id="SM00944">
    <property type="entry name" value="Pro-kuma_activ"/>
    <property type="match status" value="1"/>
</dbReference>
<evidence type="ECO:0000256" key="1">
    <source>
        <dbReference type="ARBA" id="ARBA00001910"/>
    </source>
</evidence>
<dbReference type="EC" id="3.4.14.10" evidence="4"/>
<feature type="region of interest" description="Disordered" evidence="16">
    <location>
        <begin position="1"/>
        <end position="72"/>
    </location>
</feature>
<dbReference type="EMBL" id="WVTA01000002">
    <property type="protein sequence ID" value="KAK3215936.1"/>
    <property type="molecule type" value="Genomic_DNA"/>
</dbReference>
<dbReference type="PANTHER" id="PTHR14218:SF10">
    <property type="entry name" value="PEPTIDASE S53 DOMAIN-CONTAINING PROTEIN"/>
    <property type="match status" value="1"/>
</dbReference>
<accession>A0AAN6M858</accession>
<keyword evidence="8" id="KW-0732">Signal</keyword>
<evidence type="ECO:0000256" key="9">
    <source>
        <dbReference type="ARBA" id="ARBA00022801"/>
    </source>
</evidence>
<feature type="transmembrane region" description="Helical" evidence="17">
    <location>
        <begin position="638"/>
        <end position="656"/>
    </location>
</feature>
<keyword evidence="5" id="KW-0964">Secreted</keyword>
<reference evidence="19 20" key="1">
    <citation type="submission" date="2021-02" db="EMBL/GenBank/DDBJ databases">
        <title>Genome assembly of Pseudopithomyces chartarum.</title>
        <authorList>
            <person name="Jauregui R."/>
            <person name="Singh J."/>
            <person name="Voisey C."/>
        </authorList>
    </citation>
    <scope>NUCLEOTIDE SEQUENCE [LARGE SCALE GENOMIC DNA]</scope>
    <source>
        <strain evidence="19 20">AGR01</strain>
    </source>
</reference>
<feature type="domain" description="Peptidase S53" evidence="18">
    <location>
        <begin position="875"/>
        <end position="1243"/>
    </location>
</feature>
<comment type="function">
    <text evidence="2">Secreted tripeptidyl-peptidase which degrades proteins at acidic pHs and is involved in virulence.</text>
</comment>
<keyword evidence="7 15" id="KW-0479">Metal-binding</keyword>
<dbReference type="GO" id="GO:0004252">
    <property type="term" value="F:serine-type endopeptidase activity"/>
    <property type="evidence" value="ECO:0007669"/>
    <property type="project" value="UniProtKB-UniRule"/>
</dbReference>
<dbReference type="SUPFAM" id="SSF52743">
    <property type="entry name" value="Subtilisin-like"/>
    <property type="match status" value="1"/>
</dbReference>
<dbReference type="PROSITE" id="PS51695">
    <property type="entry name" value="SEDOLISIN"/>
    <property type="match status" value="1"/>
</dbReference>
<feature type="binding site" evidence="15">
    <location>
        <position position="1199"/>
    </location>
    <ligand>
        <name>Ca(2+)</name>
        <dbReference type="ChEBI" id="CHEBI:29108"/>
    </ligand>
</feature>
<dbReference type="GO" id="GO:0006508">
    <property type="term" value="P:proteolysis"/>
    <property type="evidence" value="ECO:0007669"/>
    <property type="project" value="UniProtKB-KW"/>
</dbReference>
<keyword evidence="14" id="KW-0325">Glycoprotein</keyword>
<feature type="transmembrane region" description="Helical" evidence="17">
    <location>
        <begin position="565"/>
        <end position="587"/>
    </location>
</feature>
<keyword evidence="17" id="KW-1133">Transmembrane helix</keyword>
<dbReference type="InterPro" id="IPR050819">
    <property type="entry name" value="Tripeptidyl-peptidase_I"/>
</dbReference>
<evidence type="ECO:0000256" key="14">
    <source>
        <dbReference type="ARBA" id="ARBA00023180"/>
    </source>
</evidence>
<dbReference type="Pfam" id="PF09286">
    <property type="entry name" value="Pro-kuma_activ"/>
    <property type="match status" value="1"/>
</dbReference>
<dbReference type="CDD" id="cd11377">
    <property type="entry name" value="Pro-peptidase_S53"/>
    <property type="match status" value="1"/>
</dbReference>
<keyword evidence="17" id="KW-0472">Membrane</keyword>
<evidence type="ECO:0000256" key="15">
    <source>
        <dbReference type="PROSITE-ProRule" id="PRU01032"/>
    </source>
</evidence>
<evidence type="ECO:0000256" key="12">
    <source>
        <dbReference type="ARBA" id="ARBA00023026"/>
    </source>
</evidence>
<dbReference type="SUPFAM" id="SSF54897">
    <property type="entry name" value="Protease propeptides/inhibitors"/>
    <property type="match status" value="1"/>
</dbReference>
<comment type="cofactor">
    <cofactor evidence="15">
        <name>Ca(2+)</name>
        <dbReference type="ChEBI" id="CHEBI:29108"/>
    </cofactor>
    <text evidence="15">Binds 1 Ca(2+) ion per subunit.</text>
</comment>
<evidence type="ECO:0000256" key="5">
    <source>
        <dbReference type="ARBA" id="ARBA00022525"/>
    </source>
</evidence>
<evidence type="ECO:0000259" key="18">
    <source>
        <dbReference type="PROSITE" id="PS51695"/>
    </source>
</evidence>
<feature type="compositionally biased region" description="Basic and acidic residues" evidence="16">
    <location>
        <begin position="1"/>
        <end position="15"/>
    </location>
</feature>
<feature type="transmembrane region" description="Helical" evidence="17">
    <location>
        <begin position="174"/>
        <end position="194"/>
    </location>
</feature>
<dbReference type="FunFam" id="3.40.50.200:FF:000015">
    <property type="entry name" value="Tripeptidyl peptidase A"/>
    <property type="match status" value="1"/>
</dbReference>
<dbReference type="InterPro" id="IPR015366">
    <property type="entry name" value="S53_propep"/>
</dbReference>
<evidence type="ECO:0000256" key="10">
    <source>
        <dbReference type="ARBA" id="ARBA00022825"/>
    </source>
</evidence>
<evidence type="ECO:0000256" key="3">
    <source>
        <dbReference type="ARBA" id="ARBA00004239"/>
    </source>
</evidence>
<keyword evidence="20" id="KW-1185">Reference proteome</keyword>
<evidence type="ECO:0000256" key="16">
    <source>
        <dbReference type="SAM" id="MobiDB-lite"/>
    </source>
</evidence>
<keyword evidence="9 15" id="KW-0378">Hydrolase</keyword>
<feature type="binding site" evidence="15">
    <location>
        <position position="1198"/>
    </location>
    <ligand>
        <name>Ca(2+)</name>
        <dbReference type="ChEBI" id="CHEBI:29108"/>
    </ligand>
</feature>
<dbReference type="InterPro" id="IPR021514">
    <property type="entry name" value="DUF3176"/>
</dbReference>
<dbReference type="GO" id="GO:0005576">
    <property type="term" value="C:extracellular region"/>
    <property type="evidence" value="ECO:0007669"/>
    <property type="project" value="UniProtKB-SubCell"/>
</dbReference>
<comment type="catalytic activity">
    <reaction evidence="1">
        <text>Release of an N-terminal tripeptide from a polypeptide.</text>
        <dbReference type="EC" id="3.4.14.10"/>
    </reaction>
</comment>
<evidence type="ECO:0000256" key="13">
    <source>
        <dbReference type="ARBA" id="ARBA00023145"/>
    </source>
</evidence>
<dbReference type="InterPro" id="IPR023828">
    <property type="entry name" value="Peptidase_S8_Ser-AS"/>
</dbReference>
<name>A0AAN6M858_9PLEO</name>
<feature type="active site" description="Charge relay system" evidence="15">
    <location>
        <position position="1156"/>
    </location>
</feature>
<feature type="active site" description="Charge relay system" evidence="15">
    <location>
        <position position="948"/>
    </location>
</feature>
<feature type="active site" description="Charge relay system" evidence="15">
    <location>
        <position position="952"/>
    </location>
</feature>
<proteinExistence type="predicted"/>
<dbReference type="Pfam" id="PF11374">
    <property type="entry name" value="DUF3176"/>
    <property type="match status" value="1"/>
</dbReference>
<keyword evidence="17" id="KW-0812">Transmembrane</keyword>
<dbReference type="Proteomes" id="UP001280581">
    <property type="component" value="Unassembled WGS sequence"/>
</dbReference>
<evidence type="ECO:0000313" key="20">
    <source>
        <dbReference type="Proteomes" id="UP001280581"/>
    </source>
</evidence>
<keyword evidence="6 15" id="KW-0645">Protease</keyword>
<dbReference type="GO" id="GO:0008240">
    <property type="term" value="F:tripeptidyl-peptidase activity"/>
    <property type="evidence" value="ECO:0007669"/>
    <property type="project" value="UniProtKB-EC"/>
</dbReference>
<dbReference type="Gene3D" id="3.40.50.200">
    <property type="entry name" value="Peptidase S8/S53 domain"/>
    <property type="match status" value="1"/>
</dbReference>
<evidence type="ECO:0000256" key="8">
    <source>
        <dbReference type="ARBA" id="ARBA00022729"/>
    </source>
</evidence>
<evidence type="ECO:0000256" key="7">
    <source>
        <dbReference type="ARBA" id="ARBA00022723"/>
    </source>
</evidence>
<dbReference type="PROSITE" id="PS00138">
    <property type="entry name" value="SUBTILASE_SER"/>
    <property type="match status" value="1"/>
</dbReference>
<dbReference type="InterPro" id="IPR036852">
    <property type="entry name" value="Peptidase_S8/S53_dom_sf"/>
</dbReference>
<evidence type="ECO:0000256" key="2">
    <source>
        <dbReference type="ARBA" id="ARBA00002451"/>
    </source>
</evidence>
<keyword evidence="12" id="KW-0843">Virulence</keyword>
<dbReference type="PANTHER" id="PTHR14218">
    <property type="entry name" value="PROTEASE S8 TRIPEPTIDYL PEPTIDASE I CLN2"/>
    <property type="match status" value="1"/>
</dbReference>
<keyword evidence="13" id="KW-0865">Zymogen</keyword>
<evidence type="ECO:0000256" key="6">
    <source>
        <dbReference type="ARBA" id="ARBA00022670"/>
    </source>
</evidence>
<dbReference type="InterPro" id="IPR030400">
    <property type="entry name" value="Sedolisin_dom"/>
</dbReference>
<evidence type="ECO:0000313" key="19">
    <source>
        <dbReference type="EMBL" id="KAK3215936.1"/>
    </source>
</evidence>
<dbReference type="CDD" id="cd04056">
    <property type="entry name" value="Peptidases_S53"/>
    <property type="match status" value="1"/>
</dbReference>
<feature type="compositionally biased region" description="Low complexity" evidence="16">
    <location>
        <begin position="18"/>
        <end position="46"/>
    </location>
</feature>
<feature type="binding site" evidence="15">
    <location>
        <position position="1221"/>
    </location>
    <ligand>
        <name>Ca(2+)</name>
        <dbReference type="ChEBI" id="CHEBI:29108"/>
    </ligand>
</feature>
<evidence type="ECO:0000256" key="11">
    <source>
        <dbReference type="ARBA" id="ARBA00022837"/>
    </source>
</evidence>
<evidence type="ECO:0000256" key="17">
    <source>
        <dbReference type="SAM" id="Phobius"/>
    </source>
</evidence>
<feature type="transmembrane region" description="Helical" evidence="17">
    <location>
        <begin position="86"/>
        <end position="108"/>
    </location>
</feature>
<feature type="binding site" evidence="15">
    <location>
        <position position="1223"/>
    </location>
    <ligand>
        <name>Ca(2+)</name>
        <dbReference type="ChEBI" id="CHEBI:29108"/>
    </ligand>
</feature>
<evidence type="ECO:0000256" key="4">
    <source>
        <dbReference type="ARBA" id="ARBA00012462"/>
    </source>
</evidence>
<dbReference type="AlphaFoldDB" id="A0AAN6M858"/>
<feature type="transmembrane region" description="Helical" evidence="17">
    <location>
        <begin position="128"/>
        <end position="154"/>
    </location>
</feature>
<keyword evidence="11 15" id="KW-0106">Calcium</keyword>
<protein>
    <recommendedName>
        <fullName evidence="4">tripeptidyl-peptidase II</fullName>
        <ecNumber evidence="4">3.4.14.10</ecNumber>
    </recommendedName>
</protein>
<keyword evidence="10 15" id="KW-0720">Serine protease</keyword>
<organism evidence="19 20">
    <name type="scientific">Pseudopithomyces chartarum</name>
    <dbReference type="NCBI Taxonomy" id="1892770"/>
    <lineage>
        <taxon>Eukaryota</taxon>
        <taxon>Fungi</taxon>
        <taxon>Dikarya</taxon>
        <taxon>Ascomycota</taxon>
        <taxon>Pezizomycotina</taxon>
        <taxon>Dothideomycetes</taxon>
        <taxon>Pleosporomycetidae</taxon>
        <taxon>Pleosporales</taxon>
        <taxon>Massarineae</taxon>
        <taxon>Didymosphaeriaceae</taxon>
        <taxon>Pseudopithomyces</taxon>
    </lineage>
</organism>
<comment type="subcellular location">
    <subcellularLocation>
        <location evidence="3">Secreted</location>
        <location evidence="3">Extracellular space</location>
    </subcellularLocation>
</comment>
<sequence length="1244" mass="134755">MANMIQRDDIEREADWNTPRSPVSRPRTPVSRQRTPVSRSVSPVSSLGHSDQEARKKTNVHTGEVDEDEDDHGIDWQPGWRHRFPWTGFAGLVTIVVATAMAVAILGISHHKRVDDWPFEKYPIQPNVLLNIANQVQNLGLLTMIAQGLAIAWWRSALKGSSLNRLHRNHAYSYSFYAILTSGRHFNLVALAALMTKFAVIDSTLFQKATKTTVTQQSAYMNSSVTAWIATEWPQNSGGIPGRDSTIKTIDVNWAHVIDAYNGKVANGKVHENLEEKASFFGCPFRQECSGKLQALGFAYDCETTREDIDYGLARINEQGNSDFSYPLWNVNFQPRWVSENQSYASVQLDMLYADTHRGDQPGSCPGYVTKRTCEIRPAIIEYPVTVMIPSQEELRGKNIVTHIKFFNQSTTASPFGAALPDKQIDGLKVLSYTDLDEHLGNVSTVGALTYVLNNLYKSSAHLIFDSEWDIKVQGSQAQSIFYADSDSDDSNMDRCYYDIDASGRDDPAMALLRKINTLSFVAGLYLNNAPNLNVTDRPAKNLPSQTILTSVTGIVEEYVTNFDYMAGALVATFVTVLLVLPVYWGFWQLGRKVTLGPLEITQAFGAPIVAPDRYKGAHGDFDHILREAHQLFCLNPALYWHAGTGGVVLALLSFLNRRGLDVKMRFFAFAGAAALLVSCDARPTSSVVFEKVDDSPVGWVLDKAAKVDKDESSITLKIHLVNENMDAFHKLAMDIATPGHAQYGKHLDHESLVALTAPKEESVRLVQEWVQNEAPSAKTTITGDYVTVEATVNDVEKLLKTEYSSYVNTETNAKTLRTLQYSLPSTLVGHVDMVQPTTFFGLQQLRSHVLETHELDDEFHVDAVQAVPGCSGTRITPTCLANLYNFANAKNQTAGLLGVAGFLEEYAIKSDFTTFLNSNAYFSNKAKSFTCTAVNGGTCPNSPPGVEANLDVQYAGSISSSIPMTYYSTAGRGQWIGGGTNTNEPYIEFLNYLLALPAASLPNTLSISYGDDEATVPLSYATNACNLFSQLGARGVSILVSSGDSGVGSSCTLNGKPSFTTAFPAACPWVTTVGGTTGNSPESAWTSGGGGFSEIFGRPSYQNATVANWLSTDKTHNSVSQYFNASGRAYPDISAQATNFVIVAGGSSQGVSGTSCSAPTTAGIFQLLNSGRIAAGKKGLGFLNPWLYGAAAGGFTDIKNGKIGGCSGSISGAGFSAVSGWDPATGLGTPNYEALLKVATATA</sequence>
<dbReference type="GO" id="GO:0046872">
    <property type="term" value="F:metal ion binding"/>
    <property type="evidence" value="ECO:0007669"/>
    <property type="project" value="UniProtKB-UniRule"/>
</dbReference>
<gene>
    <name evidence="19" type="ORF">GRF29_8g1564927</name>
</gene>